<evidence type="ECO:0000313" key="2">
    <source>
        <dbReference type="EMBL" id="OCF33613.1"/>
    </source>
</evidence>
<organism evidence="2 3">
    <name type="scientific">Kwoniella heveanensis BCC8398</name>
    <dbReference type="NCBI Taxonomy" id="1296120"/>
    <lineage>
        <taxon>Eukaryota</taxon>
        <taxon>Fungi</taxon>
        <taxon>Dikarya</taxon>
        <taxon>Basidiomycota</taxon>
        <taxon>Agaricomycotina</taxon>
        <taxon>Tremellomycetes</taxon>
        <taxon>Tremellales</taxon>
        <taxon>Cryptococcaceae</taxon>
        <taxon>Kwoniella</taxon>
    </lineage>
</organism>
<dbReference type="EMBL" id="KI669504">
    <property type="protein sequence ID" value="OCF33613.1"/>
    <property type="molecule type" value="Genomic_DNA"/>
</dbReference>
<feature type="region of interest" description="Disordered" evidence="1">
    <location>
        <begin position="538"/>
        <end position="585"/>
    </location>
</feature>
<reference evidence="3" key="2">
    <citation type="submission" date="2013-12" db="EMBL/GenBank/DDBJ databases">
        <title>Evolution of pathogenesis and genome organization in the Tremellales.</title>
        <authorList>
            <person name="Cuomo C."/>
            <person name="Litvintseva A."/>
            <person name="Heitman J."/>
            <person name="Chen Y."/>
            <person name="Sun S."/>
            <person name="Springer D."/>
            <person name="Dromer F."/>
            <person name="Young S."/>
            <person name="Zeng Q."/>
            <person name="Chapman S."/>
            <person name="Gujja S."/>
            <person name="Saif S."/>
            <person name="Birren B."/>
        </authorList>
    </citation>
    <scope>NUCLEOTIDE SEQUENCE [LARGE SCALE GENOMIC DNA]</scope>
    <source>
        <strain evidence="3">BCC8398</strain>
    </source>
</reference>
<dbReference type="Proteomes" id="UP000092666">
    <property type="component" value="Unassembled WGS sequence"/>
</dbReference>
<feature type="compositionally biased region" description="Polar residues" evidence="1">
    <location>
        <begin position="168"/>
        <end position="178"/>
    </location>
</feature>
<feature type="compositionally biased region" description="Basic and acidic residues" evidence="1">
    <location>
        <begin position="553"/>
        <end position="577"/>
    </location>
</feature>
<accession>A0A1B9GRG1</accession>
<reference evidence="2 3" key="1">
    <citation type="submission" date="2013-07" db="EMBL/GenBank/DDBJ databases">
        <title>The Genome Sequence of Cryptococcus heveanensis BCC8398.</title>
        <authorList>
            <consortium name="The Broad Institute Genome Sequencing Platform"/>
            <person name="Cuomo C."/>
            <person name="Litvintseva A."/>
            <person name="Chen Y."/>
            <person name="Heitman J."/>
            <person name="Sun S."/>
            <person name="Springer D."/>
            <person name="Dromer F."/>
            <person name="Young S.K."/>
            <person name="Zeng Q."/>
            <person name="Gargeya S."/>
            <person name="Fitzgerald M."/>
            <person name="Abouelleil A."/>
            <person name="Alvarado L."/>
            <person name="Berlin A.M."/>
            <person name="Chapman S.B."/>
            <person name="Dewar J."/>
            <person name="Goldberg J."/>
            <person name="Griggs A."/>
            <person name="Gujja S."/>
            <person name="Hansen M."/>
            <person name="Howarth C."/>
            <person name="Imamovic A."/>
            <person name="Larimer J."/>
            <person name="McCowan C."/>
            <person name="Murphy C."/>
            <person name="Pearson M."/>
            <person name="Priest M."/>
            <person name="Roberts A."/>
            <person name="Saif S."/>
            <person name="Shea T."/>
            <person name="Sykes S."/>
            <person name="Wortman J."/>
            <person name="Nusbaum C."/>
            <person name="Birren B."/>
        </authorList>
    </citation>
    <scope>NUCLEOTIDE SEQUENCE [LARGE SCALE GENOMIC DNA]</scope>
    <source>
        <strain evidence="2 3">BCC8398</strain>
    </source>
</reference>
<feature type="region of interest" description="Disordered" evidence="1">
    <location>
        <begin position="116"/>
        <end position="202"/>
    </location>
</feature>
<evidence type="ECO:0000256" key="1">
    <source>
        <dbReference type="SAM" id="MobiDB-lite"/>
    </source>
</evidence>
<protein>
    <submittedName>
        <fullName evidence="2">Uncharacterized protein</fullName>
    </submittedName>
</protein>
<feature type="region of interest" description="Disordered" evidence="1">
    <location>
        <begin position="1"/>
        <end position="98"/>
    </location>
</feature>
<feature type="region of interest" description="Disordered" evidence="1">
    <location>
        <begin position="309"/>
        <end position="351"/>
    </location>
</feature>
<feature type="compositionally biased region" description="Low complexity" evidence="1">
    <location>
        <begin position="129"/>
        <end position="155"/>
    </location>
</feature>
<gene>
    <name evidence="2" type="ORF">I316_04686</name>
</gene>
<proteinExistence type="predicted"/>
<feature type="compositionally biased region" description="Basic residues" evidence="1">
    <location>
        <begin position="1"/>
        <end position="12"/>
    </location>
</feature>
<name>A0A1B9GRG1_9TREE</name>
<feature type="compositionally biased region" description="Basic and acidic residues" evidence="1">
    <location>
        <begin position="19"/>
        <end position="29"/>
    </location>
</feature>
<keyword evidence="3" id="KW-1185">Reference proteome</keyword>
<evidence type="ECO:0000313" key="3">
    <source>
        <dbReference type="Proteomes" id="UP000092666"/>
    </source>
</evidence>
<sequence length="608" mass="65390">MPRHVPTFKHLLHTSQAPKSEHQTREKSVNELLSSSRQSRLRDPPPHIGLGDAAVEGSGSGSGGVGERAWVPTSDAGSSGSGGIGAGGGGLPDVEDGGVHPAELLRRMNLSNWRASRSVAGPAPPPSWRPTSSSSTTSNPGTDGNAAQSASVASSSRRRDQVVSSSQLANSARLFSSNPTPPTTDDFASSSLSSISASPKNDTRNCANMSLVEFCFRVVLKHLEDETVVYDPEDDRAHLACEPEISPSRVREDREEQKNAVYTLGRVLREQVAYLTTQLKSALLRQASLLPSSDPSRLSDRSILAILSDSPPDLSDESVNHPSSDRTIEGDEFSGPEESQTNGLNGDGDEWDSPDALDGSILIADLPLTLHSSPHSILRQIPITSSVTSLNLAYSTLHPDLERLVAVLPPGLRELGLVGVGFGAVVGKSSTSRSKGGKGSEVDEDALRRAFGSLGRKLIVLKMLDLSYPRFNLTLRIMSSLLQPATTKLPSLRILGLKGYVHGLDRDLLDESSDNVHGRLPGDDRAFDLVSTRPRVERETGTGSGIGVSIDGRTSRCQREREVIRSESHQMQRRTEEAENASDQQVKAKKEVLEIVRSGGRKYVHVVW</sequence>
<dbReference type="AlphaFoldDB" id="A0A1B9GRG1"/>
<feature type="compositionally biased region" description="Gly residues" evidence="1">
    <location>
        <begin position="79"/>
        <end position="91"/>
    </location>
</feature>
<dbReference type="OrthoDB" id="2589772at2759"/>
<feature type="compositionally biased region" description="Low complexity" evidence="1">
    <location>
        <begin position="188"/>
        <end position="198"/>
    </location>
</feature>